<feature type="coiled-coil region" evidence="1">
    <location>
        <begin position="276"/>
        <end position="303"/>
    </location>
</feature>
<dbReference type="OrthoDB" id="103556at2"/>
<comment type="caution">
    <text evidence="2">The sequence shown here is derived from an EMBL/GenBank/DDBJ whole genome shotgun (WGS) entry which is preliminary data.</text>
</comment>
<keyword evidence="1" id="KW-0175">Coiled coil</keyword>
<organism evidence="2 3">
    <name type="scientific">Enterococcus ureasiticus</name>
    <dbReference type="NCBI Taxonomy" id="903984"/>
    <lineage>
        <taxon>Bacteria</taxon>
        <taxon>Bacillati</taxon>
        <taxon>Bacillota</taxon>
        <taxon>Bacilli</taxon>
        <taxon>Lactobacillales</taxon>
        <taxon>Enterococcaceae</taxon>
        <taxon>Enterococcus</taxon>
    </lineage>
</organism>
<evidence type="ECO:0000313" key="3">
    <source>
        <dbReference type="Proteomes" id="UP000094068"/>
    </source>
</evidence>
<sequence length="628" mass="73263">MRFCINKVLLWQKNGKLRELKFKENKINVITGDSSTGKSEIISIIEYCLFSSEADITEVKINENVEWYGINFTIEDDCYTLARYRIEDDEPSKLYYFSQLGSIPKIGEIATNAAEETLKPMLERKFGVSDKTIFQYGGKEIKLGSKISFRYFLMFCIQSADVITSTNIFFDTKNKTKYQEALDRIFDLVLGIIGEEDLALREELSKYRKKLTALERRKDRIEKSYEDARKEIRLLAKRAAHLGLMTISDENLEFLLSELRRIQNNSNQYVTSDDQLVKELNKMIKLRNEKVRYKNRLLSYLEEFEIYIKLISAEKESIITANYITEKFDSLLELPDVNYLLGVLNYELDSISETIKEKPKVRNKIISKLNKIENEIQNLKKSIELLSRELTISNDILQKQWTFLGELHVRLNAIDLKEDISQFDEDIKQFESMILDLENKQSSYPDKKQKAISLLNELIQVYLDQAKESMSDYAGYLSDFDYRQKSLRLRAPKSEKPTKVGSSSNHMFMHVSLFLGLQEYFIRNNNKYIPSWLVLDQPSRPYYGGDSDDKKLGEGVSSVDPKTDTARILNMLSLLVNFAHIVNDELQKEFQIIMLEHIPISMWEDNPKLKDKIYLVEEFRNGNALVLE</sequence>
<dbReference type="AlphaFoldDB" id="A0A1E5GHL9"/>
<dbReference type="Pfam" id="PF12532">
    <property type="entry name" value="DUF3732"/>
    <property type="match status" value="1"/>
</dbReference>
<dbReference type="InterPro" id="IPR022205">
    <property type="entry name" value="DUF3732"/>
</dbReference>
<dbReference type="SUPFAM" id="SSF52540">
    <property type="entry name" value="P-loop containing nucleoside triphosphate hydrolases"/>
    <property type="match status" value="1"/>
</dbReference>
<dbReference type="InterPro" id="IPR027417">
    <property type="entry name" value="P-loop_NTPase"/>
</dbReference>
<gene>
    <name evidence="2" type="ORF">BCR21_07935</name>
</gene>
<proteinExistence type="predicted"/>
<dbReference type="STRING" id="903984.BCR21_07935"/>
<name>A0A1E5GHL9_9ENTE</name>
<evidence type="ECO:0008006" key="4">
    <source>
        <dbReference type="Google" id="ProtNLM"/>
    </source>
</evidence>
<accession>A0A1E5GHL9</accession>
<feature type="coiled-coil region" evidence="1">
    <location>
        <begin position="197"/>
        <end position="238"/>
    </location>
</feature>
<dbReference type="Gene3D" id="3.40.50.300">
    <property type="entry name" value="P-loop containing nucleotide triphosphate hydrolases"/>
    <property type="match status" value="1"/>
</dbReference>
<dbReference type="EMBL" id="MIJZ01000012">
    <property type="protein sequence ID" value="OEG12157.1"/>
    <property type="molecule type" value="Genomic_DNA"/>
</dbReference>
<evidence type="ECO:0000313" key="2">
    <source>
        <dbReference type="EMBL" id="OEG12157.1"/>
    </source>
</evidence>
<feature type="coiled-coil region" evidence="1">
    <location>
        <begin position="362"/>
        <end position="389"/>
    </location>
</feature>
<reference evidence="3" key="1">
    <citation type="submission" date="2016-09" db="EMBL/GenBank/DDBJ databases">
        <authorList>
            <person name="Gulvik C.A."/>
        </authorList>
    </citation>
    <scope>NUCLEOTIDE SEQUENCE [LARGE SCALE GENOMIC DNA]</scope>
    <source>
        <strain evidence="3">DSM 23328</strain>
    </source>
</reference>
<dbReference type="Proteomes" id="UP000094068">
    <property type="component" value="Unassembled WGS sequence"/>
</dbReference>
<evidence type="ECO:0000256" key="1">
    <source>
        <dbReference type="SAM" id="Coils"/>
    </source>
</evidence>
<keyword evidence="3" id="KW-1185">Reference proteome</keyword>
<protein>
    <recommendedName>
        <fullName evidence="4">DUF3732 domain-containing protein</fullName>
    </recommendedName>
</protein>
<dbReference type="RefSeq" id="WP_069645986.1">
    <property type="nucleotide sequence ID" value="NZ_MIJZ01000012.1"/>
</dbReference>